<dbReference type="Proteomes" id="UP000004664">
    <property type="component" value="Unassembled WGS sequence"/>
</dbReference>
<reference evidence="3 4" key="1">
    <citation type="submission" date="2011-06" db="EMBL/GenBank/DDBJ databases">
        <title>Genomic sequence of Methylobacter tundripaludum SV96.</title>
        <authorList>
            <consortium name="US DOE Joint Genome Institute"/>
            <person name="Lucas S."/>
            <person name="Han J."/>
            <person name="Lapidus A."/>
            <person name="Cheng J.-F."/>
            <person name="Goodwin L."/>
            <person name="Pitluck S."/>
            <person name="Held B."/>
            <person name="Detter J.C."/>
            <person name="Han C."/>
            <person name="Tapia R."/>
            <person name="Land M."/>
            <person name="Hauser L."/>
            <person name="Kyrpides N."/>
            <person name="Ivanova N."/>
            <person name="Ovchinnikova G."/>
            <person name="Pagani I."/>
            <person name="Klotz M.G."/>
            <person name="Dispirito A.A."/>
            <person name="Murrell J.C."/>
            <person name="Dunfield P."/>
            <person name="Kalyuzhnaya M.G."/>
            <person name="Svenning M."/>
            <person name="Trotsenko Y.A."/>
            <person name="Stein L.Y."/>
            <person name="Woyke T."/>
        </authorList>
    </citation>
    <scope>NUCLEOTIDE SEQUENCE [LARGE SCALE GENOMIC DNA]</scope>
    <source>
        <strain evidence="4">ATCC BAA-1195 / DSM 17260 / SV96</strain>
    </source>
</reference>
<dbReference type="RefSeq" id="WP_006891251.1">
    <property type="nucleotide sequence ID" value="NZ_JH109152.1"/>
</dbReference>
<keyword evidence="2" id="KW-1133">Transmembrane helix</keyword>
<evidence type="ECO:0000256" key="2">
    <source>
        <dbReference type="SAM" id="Phobius"/>
    </source>
</evidence>
<proteinExistence type="predicted"/>
<evidence type="ECO:0000313" key="4">
    <source>
        <dbReference type="Proteomes" id="UP000004664"/>
    </source>
</evidence>
<evidence type="ECO:0000256" key="1">
    <source>
        <dbReference type="SAM" id="MobiDB-lite"/>
    </source>
</evidence>
<dbReference type="HOGENOM" id="CLU_1281992_0_0_6"/>
<name>G3IWT8_METTV</name>
<dbReference type="AlphaFoldDB" id="G3IWT8"/>
<accession>G3IWT8</accession>
<feature type="compositionally biased region" description="Polar residues" evidence="1">
    <location>
        <begin position="12"/>
        <end position="32"/>
    </location>
</feature>
<protein>
    <submittedName>
        <fullName evidence="3">Uncharacterized protein</fullName>
    </submittedName>
</protein>
<organism evidence="3 4">
    <name type="scientific">Methylobacter tundripaludum (strain ATCC BAA-1195 / DSM 17260 / SV96)</name>
    <dbReference type="NCBI Taxonomy" id="697282"/>
    <lineage>
        <taxon>Bacteria</taxon>
        <taxon>Pseudomonadati</taxon>
        <taxon>Pseudomonadota</taxon>
        <taxon>Gammaproteobacteria</taxon>
        <taxon>Methylococcales</taxon>
        <taxon>Methylococcaceae</taxon>
        <taxon>Methylobacter</taxon>
    </lineage>
</organism>
<keyword evidence="4" id="KW-1185">Reference proteome</keyword>
<keyword evidence="2" id="KW-0472">Membrane</keyword>
<keyword evidence="2" id="KW-0812">Transmembrane</keyword>
<feature type="transmembrane region" description="Helical" evidence="2">
    <location>
        <begin position="47"/>
        <end position="66"/>
    </location>
</feature>
<dbReference type="EMBL" id="JH109152">
    <property type="protein sequence ID" value="EGW23147.1"/>
    <property type="molecule type" value="Genomic_DNA"/>
</dbReference>
<evidence type="ECO:0000313" key="3">
    <source>
        <dbReference type="EMBL" id="EGW23147.1"/>
    </source>
</evidence>
<gene>
    <name evidence="3" type="ORF">Mettu_1988</name>
</gene>
<feature type="region of interest" description="Disordered" evidence="1">
    <location>
        <begin position="1"/>
        <end position="32"/>
    </location>
</feature>
<sequence length="215" mass="22934">MNDYEEDKATKTSKTNMNSGIASGGSVQHSGNHTQKVIVHSSSGTSIFISIIIPIVAAVSGAYATYNFNLLNAPEKTVIGSNTLLGQVKDLQKIVMSFNPSPEISKRLVEIEQQAQAIQANVSRLQRSDGLASGEVDFWLDANSAVMLGNTTPFSVTSGTSNSITYELDGKAGGVYLPPAGKLEFKTDTGKNCFLNYMGKSPKAEIYGFKIICPA</sequence>